<evidence type="ECO:0000313" key="2">
    <source>
        <dbReference type="Proteomes" id="UP000683507"/>
    </source>
</evidence>
<organism evidence="1 2">
    <name type="scientific">Parvicella tangerina</name>
    <dbReference type="NCBI Taxonomy" id="2829795"/>
    <lineage>
        <taxon>Bacteria</taxon>
        <taxon>Pseudomonadati</taxon>
        <taxon>Bacteroidota</taxon>
        <taxon>Flavobacteriia</taxon>
        <taxon>Flavobacteriales</taxon>
        <taxon>Parvicellaceae</taxon>
        <taxon>Parvicella</taxon>
    </lineage>
</organism>
<dbReference type="AlphaFoldDB" id="A0A916JLK2"/>
<dbReference type="Proteomes" id="UP000683507">
    <property type="component" value="Chromosome"/>
</dbReference>
<accession>A0A916JLK2</accession>
<dbReference type="InterPro" id="IPR026341">
    <property type="entry name" value="T9SS_type_B"/>
</dbReference>
<dbReference type="NCBIfam" id="TIGR04131">
    <property type="entry name" value="Bac_Flav_CTERM"/>
    <property type="match status" value="1"/>
</dbReference>
<reference evidence="1" key="1">
    <citation type="submission" date="2021-04" db="EMBL/GenBank/DDBJ databases">
        <authorList>
            <person name="Rodrigo-Torres L."/>
            <person name="Arahal R. D."/>
            <person name="Lucena T."/>
        </authorList>
    </citation>
    <scope>NUCLEOTIDE SEQUENCE</scope>
    <source>
        <strain evidence="1">AS29M-1</strain>
    </source>
</reference>
<protein>
    <recommendedName>
        <fullName evidence="3">Gliding motility-associated C-terminal domain-containing protein</fullName>
    </recommendedName>
</protein>
<dbReference type="EMBL" id="OU015584">
    <property type="protein sequence ID" value="CAG5079536.1"/>
    <property type="molecule type" value="Genomic_DNA"/>
</dbReference>
<gene>
    <name evidence="1" type="ORF">CRYO30217_00969</name>
</gene>
<evidence type="ECO:0008006" key="3">
    <source>
        <dbReference type="Google" id="ProtNLM"/>
    </source>
</evidence>
<keyword evidence="2" id="KW-1185">Reference proteome</keyword>
<evidence type="ECO:0000313" key="1">
    <source>
        <dbReference type="EMBL" id="CAG5079536.1"/>
    </source>
</evidence>
<name>A0A916JLK2_9FLAO</name>
<dbReference type="KEGG" id="ptan:CRYO30217_00969"/>
<proteinExistence type="predicted"/>
<dbReference type="RefSeq" id="WP_258541190.1">
    <property type="nucleotide sequence ID" value="NZ_OU015584.1"/>
</dbReference>
<dbReference type="Pfam" id="PF13585">
    <property type="entry name" value="CHU_C"/>
    <property type="match status" value="1"/>
</dbReference>
<sequence length="171" mass="18531">MRYILNIVFVLSIALSYGQNTAERYEISSAGAEAVTPTGGNISFTVGGLTVETATTPSMSITQGFEQPTDDAEGTFTNVKPPNAFSPDGDGVNDTWIIDLPTNLVDIVDLTIVNRWGDQIAFVEDYNNTTNVWDGTYDASGEPVVAGTYFYIMEAREVGGKKTGWIQVVRN</sequence>